<evidence type="ECO:0000313" key="1">
    <source>
        <dbReference type="EMBL" id="CAA3022872.1"/>
    </source>
</evidence>
<evidence type="ECO:0000313" key="2">
    <source>
        <dbReference type="Proteomes" id="UP000594638"/>
    </source>
</evidence>
<keyword evidence="2" id="KW-1185">Reference proteome</keyword>
<dbReference type="Proteomes" id="UP000594638">
    <property type="component" value="Unassembled WGS sequence"/>
</dbReference>
<dbReference type="Gramene" id="OE9A010335T1">
    <property type="protein sequence ID" value="OE9A010335C1"/>
    <property type="gene ID" value="OE9A010335"/>
</dbReference>
<dbReference type="AlphaFoldDB" id="A0A8S0URH1"/>
<sequence>LQVAFSNEAEQEYLISKIELEEWQRREKIRLSQLAKKKWLSDGDNNSKFYHAVVSQRRRKSKLNQLKLTDDTILSTPQQMHAEAVKYLQIVLTSEESKIVLDLSHIIESAVSQEGGRMLCTLPTEEE</sequence>
<accession>A0A8S0URH1</accession>
<feature type="non-terminal residue" evidence="1">
    <location>
        <position position="1"/>
    </location>
</feature>
<organism evidence="1 2">
    <name type="scientific">Olea europaea subsp. europaea</name>
    <dbReference type="NCBI Taxonomy" id="158383"/>
    <lineage>
        <taxon>Eukaryota</taxon>
        <taxon>Viridiplantae</taxon>
        <taxon>Streptophyta</taxon>
        <taxon>Embryophyta</taxon>
        <taxon>Tracheophyta</taxon>
        <taxon>Spermatophyta</taxon>
        <taxon>Magnoliopsida</taxon>
        <taxon>eudicotyledons</taxon>
        <taxon>Gunneridae</taxon>
        <taxon>Pentapetalae</taxon>
        <taxon>asterids</taxon>
        <taxon>lamiids</taxon>
        <taxon>Lamiales</taxon>
        <taxon>Oleaceae</taxon>
        <taxon>Oleeae</taxon>
        <taxon>Olea</taxon>
    </lineage>
</organism>
<comment type="caution">
    <text evidence="1">The sequence shown here is derived from an EMBL/GenBank/DDBJ whole genome shotgun (WGS) entry which is preliminary data.</text>
</comment>
<dbReference type="OrthoDB" id="1752028at2759"/>
<feature type="non-terminal residue" evidence="1">
    <location>
        <position position="127"/>
    </location>
</feature>
<name>A0A8S0URH1_OLEEU</name>
<reference evidence="1 2" key="1">
    <citation type="submission" date="2019-12" db="EMBL/GenBank/DDBJ databases">
        <authorList>
            <person name="Alioto T."/>
            <person name="Alioto T."/>
            <person name="Gomez Garrido J."/>
        </authorList>
    </citation>
    <scope>NUCLEOTIDE SEQUENCE [LARGE SCALE GENOMIC DNA]</scope>
</reference>
<dbReference type="EMBL" id="CACTIH010009078">
    <property type="protein sequence ID" value="CAA3022872.1"/>
    <property type="molecule type" value="Genomic_DNA"/>
</dbReference>
<proteinExistence type="predicted"/>
<protein>
    <submittedName>
        <fullName evidence="1">Uncharacterized protein</fullName>
    </submittedName>
</protein>
<gene>
    <name evidence="1" type="ORF">OLEA9_A010335</name>
</gene>